<evidence type="ECO:0000313" key="5">
    <source>
        <dbReference type="EMBL" id="CAF0828088.1"/>
    </source>
</evidence>
<dbReference type="InterPro" id="IPR052790">
    <property type="entry name" value="YEATS_domain"/>
</dbReference>
<feature type="region of interest" description="Disordered" evidence="3">
    <location>
        <begin position="319"/>
        <end position="546"/>
    </location>
</feature>
<evidence type="ECO:0000256" key="3">
    <source>
        <dbReference type="SAM" id="MobiDB-lite"/>
    </source>
</evidence>
<evidence type="ECO:0000313" key="6">
    <source>
        <dbReference type="EMBL" id="CAF3578796.1"/>
    </source>
</evidence>
<dbReference type="GO" id="GO:0008023">
    <property type="term" value="C:transcription elongation factor complex"/>
    <property type="evidence" value="ECO:0007669"/>
    <property type="project" value="TreeGrafter"/>
</dbReference>
<reference evidence="5" key="1">
    <citation type="submission" date="2021-02" db="EMBL/GenBank/DDBJ databases">
        <authorList>
            <person name="Nowell W R."/>
        </authorList>
    </citation>
    <scope>NUCLEOTIDE SEQUENCE</scope>
</reference>
<feature type="compositionally biased region" description="Acidic residues" evidence="3">
    <location>
        <begin position="613"/>
        <end position="637"/>
    </location>
</feature>
<name>A0A813UTF8_9BILA</name>
<dbReference type="InterPro" id="IPR055129">
    <property type="entry name" value="YEATS_dom"/>
</dbReference>
<feature type="compositionally biased region" description="Polar residues" evidence="3">
    <location>
        <begin position="442"/>
        <end position="453"/>
    </location>
</feature>
<dbReference type="EMBL" id="CAJNOT010000084">
    <property type="protein sequence ID" value="CAF0828088.1"/>
    <property type="molecule type" value="Genomic_DNA"/>
</dbReference>
<dbReference type="Gene3D" id="2.60.40.1970">
    <property type="entry name" value="YEATS domain"/>
    <property type="match status" value="1"/>
</dbReference>
<feature type="compositionally biased region" description="Low complexity" evidence="3">
    <location>
        <begin position="243"/>
        <end position="255"/>
    </location>
</feature>
<dbReference type="CDD" id="cd16906">
    <property type="entry name" value="YEATS_AF-9_like"/>
    <property type="match status" value="1"/>
</dbReference>
<feature type="compositionally biased region" description="Polar residues" evidence="3">
    <location>
        <begin position="287"/>
        <end position="307"/>
    </location>
</feature>
<dbReference type="PANTHER" id="PTHR47827:SF3">
    <property type="entry name" value="AF-9 ANC1 HOMOLOGY DOMAIN-CONTAINING PROTEIN"/>
    <property type="match status" value="1"/>
</dbReference>
<dbReference type="Pfam" id="PF03366">
    <property type="entry name" value="YEATS"/>
    <property type="match status" value="1"/>
</dbReference>
<comment type="caution">
    <text evidence="5">The sequence shown here is derived from an EMBL/GenBank/DDBJ whole genome shotgun (WGS) entry which is preliminary data.</text>
</comment>
<dbReference type="GO" id="GO:0003682">
    <property type="term" value="F:chromatin binding"/>
    <property type="evidence" value="ECO:0007669"/>
    <property type="project" value="TreeGrafter"/>
</dbReference>
<keyword evidence="1 2" id="KW-0539">Nucleus</keyword>
<proteinExistence type="predicted"/>
<feature type="compositionally biased region" description="Low complexity" evidence="3">
    <location>
        <begin position="499"/>
        <end position="510"/>
    </location>
</feature>
<feature type="compositionally biased region" description="Polar residues" evidence="3">
    <location>
        <begin position="256"/>
        <end position="273"/>
    </location>
</feature>
<protein>
    <recommendedName>
        <fullName evidence="4">YEATS domain-containing protein</fullName>
    </recommendedName>
</protein>
<feature type="compositionally biased region" description="Low complexity" evidence="3">
    <location>
        <begin position="342"/>
        <end position="398"/>
    </location>
</feature>
<feature type="region of interest" description="Disordered" evidence="3">
    <location>
        <begin position="242"/>
        <end position="307"/>
    </location>
</feature>
<evidence type="ECO:0000256" key="2">
    <source>
        <dbReference type="PROSITE-ProRule" id="PRU00376"/>
    </source>
</evidence>
<feature type="compositionally biased region" description="Pro residues" evidence="3">
    <location>
        <begin position="406"/>
        <end position="415"/>
    </location>
</feature>
<organism evidence="5 7">
    <name type="scientific">Rotaria sordida</name>
    <dbReference type="NCBI Taxonomy" id="392033"/>
    <lineage>
        <taxon>Eukaryota</taxon>
        <taxon>Metazoa</taxon>
        <taxon>Spiralia</taxon>
        <taxon>Gnathifera</taxon>
        <taxon>Rotifera</taxon>
        <taxon>Eurotatoria</taxon>
        <taxon>Bdelloidea</taxon>
        <taxon>Philodinida</taxon>
        <taxon>Philodinidae</taxon>
        <taxon>Rotaria</taxon>
    </lineage>
</organism>
<dbReference type="PROSITE" id="PS51037">
    <property type="entry name" value="YEATS"/>
    <property type="match status" value="1"/>
</dbReference>
<dbReference type="AlphaFoldDB" id="A0A813UTF8"/>
<evidence type="ECO:0000259" key="4">
    <source>
        <dbReference type="PROSITE" id="PS51037"/>
    </source>
</evidence>
<sequence length="725" mass="81778">MAKISDHDDVSEIVEIDFEVGHSSIIRSEATTIHNPPRTHDWKVYLRAVDINGDLTCLIQRCVFYLHPEYPNNKRELKSTPFAIQETGYAGFHLPIDIYFKTKKEPKKFRIEYDLDLHKNIDGHPYRQKESYVRKYRCTFYNPDSEFRQKILAAGGKIVDSGPIASNNNTDTDESDIDEKQVSIHEPVIRQSPQQKRPGSPVATVNVINNKKIKLEQSTNDIKKKPVQSIIKNENISKTTVNSKSSKLVSHKSSSILETKTTKNLSTKESNQPTTTTTTTNNDKTENLSLSKTRPSTKLIKSQSTNDIKSSIQSILNNTKKKEQILSPSKPKPVTNTQNGLKKSINKNSQKSSIKTEQTLTSTTKSSSNIIIKQESSSQSSSSTNISSNNTNTSIPKNNFKKIPKKPLPPPPPPIVEKHSRSSISSSTSSSLNRNSIRDSKGQQLSVSKTQSNLKRDRSLSSINISNNNNNNQSRKTNITKNHSIHQSSNSSQHDKSNRISSSPHKSSSKNQIPTPPKFIHSPSQSHIDTPQSSSTNSPPPSTQIFQNEDNHIQASMDIDNDHLQLSDESNSRKYFIERKQKKKNSCNLAHEQILVQPIQITSNQISHSEQSDTNDSDISIDDINGEEEDEEEEEDLPTSLTNDDLRYKLIYIYKRFQLNSINDLTIFVRFFKRHQLIDISSLSMTKAKNDMFTYDLFSLSPSHIGELANDLGYTTTNIINSKEQ</sequence>
<accession>A0A813UTF8</accession>
<comment type="subcellular location">
    <subcellularLocation>
        <location evidence="2">Nucleus</location>
    </subcellularLocation>
</comment>
<feature type="domain" description="YEATS" evidence="4">
    <location>
        <begin position="8"/>
        <end position="154"/>
    </location>
</feature>
<feature type="compositionally biased region" description="Low complexity" evidence="3">
    <location>
        <begin position="461"/>
        <end position="472"/>
    </location>
</feature>
<evidence type="ECO:0000313" key="7">
    <source>
        <dbReference type="Proteomes" id="UP000663864"/>
    </source>
</evidence>
<gene>
    <name evidence="6" type="ORF">JBS370_LOCUS2703</name>
    <name evidence="5" type="ORF">ZHD862_LOCUS3738</name>
</gene>
<dbReference type="InterPro" id="IPR038704">
    <property type="entry name" value="YEAST_sf"/>
</dbReference>
<dbReference type="PANTHER" id="PTHR47827">
    <property type="entry name" value="AHD DOMAIN-CONTAINING PROTEIN"/>
    <property type="match status" value="1"/>
</dbReference>
<dbReference type="Proteomes" id="UP000663836">
    <property type="component" value="Unassembled WGS sequence"/>
</dbReference>
<evidence type="ECO:0000256" key="1">
    <source>
        <dbReference type="ARBA" id="ARBA00023242"/>
    </source>
</evidence>
<feature type="compositionally biased region" description="Low complexity" evidence="3">
    <location>
        <begin position="422"/>
        <end position="435"/>
    </location>
</feature>
<dbReference type="GO" id="GO:0045893">
    <property type="term" value="P:positive regulation of DNA-templated transcription"/>
    <property type="evidence" value="ECO:0007669"/>
    <property type="project" value="TreeGrafter"/>
</dbReference>
<dbReference type="EMBL" id="CAJOBD010000108">
    <property type="protein sequence ID" value="CAF3578796.1"/>
    <property type="molecule type" value="Genomic_DNA"/>
</dbReference>
<feature type="region of interest" description="Disordered" evidence="3">
    <location>
        <begin position="605"/>
        <end position="639"/>
    </location>
</feature>
<dbReference type="Proteomes" id="UP000663864">
    <property type="component" value="Unassembled WGS sequence"/>
</dbReference>